<proteinExistence type="predicted"/>
<feature type="compositionally biased region" description="Pro residues" evidence="1">
    <location>
        <begin position="233"/>
        <end position="249"/>
    </location>
</feature>
<sequence>MLSIHHKLGISSHQASKTQSIISNTPEMTRCIRDPVEHERDHHEAPGEDNMDVSEDEEASPRAAAKDNILFSAGISVGRGHVTSSLPASQTLFSAPLQLSSPITSLHLPLSVSATQRHARTYELPASSNLIDVDPIATTRSLRNSSLSPTTGQMTETTKEVDEDERVSAVSCGGVDRDWRQCIQPWAFNKRHLPGSGLSTPLFSSTSRLPGQLPPPVPSQLAPPDTASFLPSSWPPLPPLPPPPPPPITPSVSVSLLHSQPHSAPSLPPSPMVPLSVASISLSRPNDPRLFSHVNTLDVKPTTTSTSFLKLPPPPLPPASAASMPPSLLPSTLISASPHLALPGHLTTPTRLPSPPPLRLPTPPPPPPPSLSQLLLRSGVTSTGSNGRINQVSPVSTANFSTVDGKTAPDDKKLPPVTIAPELHSLLRQLPALSQLGDKSVLSMHSAGLTESAPTNYEITSESSIQGICGTTKSDTGSGSVFTHTAAGAPARSFIPDDPFAIISRLTGLSSLIQG</sequence>
<feature type="region of interest" description="Disordered" evidence="1">
    <location>
        <begin position="339"/>
        <end position="415"/>
    </location>
</feature>
<feature type="region of interest" description="Disordered" evidence="1">
    <location>
        <begin position="38"/>
        <end position="62"/>
    </location>
</feature>
<feature type="compositionally biased region" description="Polar residues" evidence="1">
    <location>
        <begin position="11"/>
        <end position="26"/>
    </location>
</feature>
<keyword evidence="3" id="KW-1185">Reference proteome</keyword>
<feature type="region of interest" description="Disordered" evidence="1">
    <location>
        <begin position="303"/>
        <end position="324"/>
    </location>
</feature>
<evidence type="ECO:0000313" key="3">
    <source>
        <dbReference type="Proteomes" id="UP000784294"/>
    </source>
</evidence>
<feature type="region of interest" description="Disordered" evidence="1">
    <location>
        <begin position="202"/>
        <end position="270"/>
    </location>
</feature>
<organism evidence="2 3">
    <name type="scientific">Protopolystoma xenopodis</name>
    <dbReference type="NCBI Taxonomy" id="117903"/>
    <lineage>
        <taxon>Eukaryota</taxon>
        <taxon>Metazoa</taxon>
        <taxon>Spiralia</taxon>
        <taxon>Lophotrochozoa</taxon>
        <taxon>Platyhelminthes</taxon>
        <taxon>Monogenea</taxon>
        <taxon>Polyopisthocotylea</taxon>
        <taxon>Polystomatidea</taxon>
        <taxon>Polystomatidae</taxon>
        <taxon>Protopolystoma</taxon>
    </lineage>
</organism>
<comment type="caution">
    <text evidence="2">The sequence shown here is derived from an EMBL/GenBank/DDBJ whole genome shotgun (WGS) entry which is preliminary data.</text>
</comment>
<feature type="compositionally biased region" description="Polar residues" evidence="1">
    <location>
        <begin position="379"/>
        <end position="404"/>
    </location>
</feature>
<dbReference type="AlphaFoldDB" id="A0A3S5AX89"/>
<reference evidence="2" key="1">
    <citation type="submission" date="2018-11" db="EMBL/GenBank/DDBJ databases">
        <authorList>
            <consortium name="Pathogen Informatics"/>
        </authorList>
    </citation>
    <scope>NUCLEOTIDE SEQUENCE</scope>
</reference>
<feature type="compositionally biased region" description="Pro residues" evidence="1">
    <location>
        <begin position="352"/>
        <end position="370"/>
    </location>
</feature>
<feature type="compositionally biased region" description="Acidic residues" evidence="1">
    <location>
        <begin position="47"/>
        <end position="58"/>
    </location>
</feature>
<evidence type="ECO:0000313" key="2">
    <source>
        <dbReference type="EMBL" id="VEL07399.1"/>
    </source>
</evidence>
<protein>
    <submittedName>
        <fullName evidence="2">Uncharacterized protein</fullName>
    </submittedName>
</protein>
<feature type="region of interest" description="Disordered" evidence="1">
    <location>
        <begin position="1"/>
        <end position="26"/>
    </location>
</feature>
<dbReference type="EMBL" id="CAAALY010001655">
    <property type="protein sequence ID" value="VEL07399.1"/>
    <property type="molecule type" value="Genomic_DNA"/>
</dbReference>
<feature type="compositionally biased region" description="Polar residues" evidence="1">
    <location>
        <begin position="142"/>
        <end position="156"/>
    </location>
</feature>
<accession>A0A3S5AX89</accession>
<dbReference type="Proteomes" id="UP000784294">
    <property type="component" value="Unassembled WGS sequence"/>
</dbReference>
<name>A0A3S5AX89_9PLAT</name>
<feature type="region of interest" description="Disordered" evidence="1">
    <location>
        <begin position="142"/>
        <end position="165"/>
    </location>
</feature>
<evidence type="ECO:0000256" key="1">
    <source>
        <dbReference type="SAM" id="MobiDB-lite"/>
    </source>
</evidence>
<gene>
    <name evidence="2" type="ORF">PXEA_LOCUS839</name>
</gene>